<reference evidence="3" key="2">
    <citation type="submission" date="2023-06" db="EMBL/GenBank/DDBJ databases">
        <authorList>
            <person name="Swenson N.G."/>
            <person name="Wegrzyn J.L."/>
            <person name="Mcevoy S.L."/>
        </authorList>
    </citation>
    <scope>NUCLEOTIDE SEQUENCE</scope>
    <source>
        <strain evidence="3">NS2018</strain>
        <tissue evidence="3">Leaf</tissue>
    </source>
</reference>
<gene>
    <name evidence="3" type="ORF">LWI29_019240</name>
</gene>
<name>A0AA39S779_ACESA</name>
<reference evidence="3" key="1">
    <citation type="journal article" date="2022" name="Plant J.">
        <title>Strategies of tolerance reflected in two North American maple genomes.</title>
        <authorList>
            <person name="McEvoy S.L."/>
            <person name="Sezen U.U."/>
            <person name="Trouern-Trend A."/>
            <person name="McMahon S.M."/>
            <person name="Schaberg P.G."/>
            <person name="Yang J."/>
            <person name="Wegrzyn J.L."/>
            <person name="Swenson N.G."/>
        </authorList>
    </citation>
    <scope>NUCLEOTIDE SEQUENCE</scope>
    <source>
        <strain evidence="3">NS2018</strain>
    </source>
</reference>
<accession>A0AA39S779</accession>
<evidence type="ECO:0000313" key="3">
    <source>
        <dbReference type="EMBL" id="KAK0592441.1"/>
    </source>
</evidence>
<keyword evidence="1" id="KW-0175">Coiled coil</keyword>
<dbReference type="EMBL" id="JAUESC010000380">
    <property type="protein sequence ID" value="KAK0592441.1"/>
    <property type="molecule type" value="Genomic_DNA"/>
</dbReference>
<dbReference type="AlphaFoldDB" id="A0AA39S779"/>
<sequence>MALATRQRRPGLPSDLPSSPTYTKFNKKSVARSDGGDAPEDDRAPSAAVDTNSVHHALASGLQNAVLEILPRKEFDLSDVTMLYGSPIVVIDEELRRRIWTLEEENELLKSEVKARKNLDKEFEFELEVGTVLDMDSIPSVAGVSQQRVAVCSVKDTISNNLGQTIIKGPVIRQVEPQGSFSHLPKSYSEEINDLRGQKVILGLGVRT</sequence>
<evidence type="ECO:0000256" key="1">
    <source>
        <dbReference type="SAM" id="Coils"/>
    </source>
</evidence>
<feature type="region of interest" description="Disordered" evidence="2">
    <location>
        <begin position="1"/>
        <end position="49"/>
    </location>
</feature>
<keyword evidence="4" id="KW-1185">Reference proteome</keyword>
<organism evidence="3 4">
    <name type="scientific">Acer saccharum</name>
    <name type="common">Sugar maple</name>
    <dbReference type="NCBI Taxonomy" id="4024"/>
    <lineage>
        <taxon>Eukaryota</taxon>
        <taxon>Viridiplantae</taxon>
        <taxon>Streptophyta</taxon>
        <taxon>Embryophyta</taxon>
        <taxon>Tracheophyta</taxon>
        <taxon>Spermatophyta</taxon>
        <taxon>Magnoliopsida</taxon>
        <taxon>eudicotyledons</taxon>
        <taxon>Gunneridae</taxon>
        <taxon>Pentapetalae</taxon>
        <taxon>rosids</taxon>
        <taxon>malvids</taxon>
        <taxon>Sapindales</taxon>
        <taxon>Sapindaceae</taxon>
        <taxon>Hippocastanoideae</taxon>
        <taxon>Acereae</taxon>
        <taxon>Acer</taxon>
    </lineage>
</organism>
<evidence type="ECO:0000256" key="2">
    <source>
        <dbReference type="SAM" id="MobiDB-lite"/>
    </source>
</evidence>
<feature type="coiled-coil region" evidence="1">
    <location>
        <begin position="92"/>
        <end position="122"/>
    </location>
</feature>
<comment type="caution">
    <text evidence="3">The sequence shown here is derived from an EMBL/GenBank/DDBJ whole genome shotgun (WGS) entry which is preliminary data.</text>
</comment>
<evidence type="ECO:0000313" key="4">
    <source>
        <dbReference type="Proteomes" id="UP001168877"/>
    </source>
</evidence>
<dbReference type="Proteomes" id="UP001168877">
    <property type="component" value="Unassembled WGS sequence"/>
</dbReference>
<protein>
    <submittedName>
        <fullName evidence="3">Uncharacterized protein</fullName>
    </submittedName>
</protein>
<proteinExistence type="predicted"/>